<keyword evidence="7" id="KW-1185">Reference proteome</keyword>
<dbReference type="Pfam" id="PF04172">
    <property type="entry name" value="LrgB"/>
    <property type="match status" value="1"/>
</dbReference>
<evidence type="ECO:0000313" key="7">
    <source>
        <dbReference type="Proteomes" id="UP000462621"/>
    </source>
</evidence>
<keyword evidence="3 5" id="KW-1133">Transmembrane helix</keyword>
<keyword evidence="4 5" id="KW-0472">Membrane</keyword>
<dbReference type="EMBL" id="WEKT01000028">
    <property type="protein sequence ID" value="MZI94376.1"/>
    <property type="molecule type" value="Genomic_DNA"/>
</dbReference>
<feature type="transmembrane region" description="Helical" evidence="5">
    <location>
        <begin position="28"/>
        <end position="46"/>
    </location>
</feature>
<gene>
    <name evidence="6" type="ORF">F9817_14355</name>
</gene>
<comment type="subcellular location">
    <subcellularLocation>
        <location evidence="1">Membrane</location>
        <topology evidence="1">Multi-pass membrane protein</topology>
    </subcellularLocation>
</comment>
<accession>A0A7X4LMA7</accession>
<name>A0A7X4LMA7_9VIBR</name>
<evidence type="ECO:0000313" key="6">
    <source>
        <dbReference type="EMBL" id="MZI94376.1"/>
    </source>
</evidence>
<evidence type="ECO:0000256" key="2">
    <source>
        <dbReference type="ARBA" id="ARBA00022692"/>
    </source>
</evidence>
<feature type="transmembrane region" description="Helical" evidence="5">
    <location>
        <begin position="200"/>
        <end position="223"/>
    </location>
</feature>
<evidence type="ECO:0000256" key="4">
    <source>
        <dbReference type="ARBA" id="ARBA00023136"/>
    </source>
</evidence>
<dbReference type="RefSeq" id="WP_161156737.1">
    <property type="nucleotide sequence ID" value="NZ_WEKT01000028.1"/>
</dbReference>
<organism evidence="6 7">
    <name type="scientific">Vibrio eleionomae</name>
    <dbReference type="NCBI Taxonomy" id="2653505"/>
    <lineage>
        <taxon>Bacteria</taxon>
        <taxon>Pseudomonadati</taxon>
        <taxon>Pseudomonadota</taxon>
        <taxon>Gammaproteobacteria</taxon>
        <taxon>Vibrionales</taxon>
        <taxon>Vibrionaceae</taxon>
        <taxon>Vibrio</taxon>
    </lineage>
</organism>
<protein>
    <submittedName>
        <fullName evidence="6">CidB/LrgB family autolysis modulator</fullName>
    </submittedName>
</protein>
<evidence type="ECO:0000256" key="3">
    <source>
        <dbReference type="ARBA" id="ARBA00022989"/>
    </source>
</evidence>
<dbReference type="Proteomes" id="UP000462621">
    <property type="component" value="Unassembled WGS sequence"/>
</dbReference>
<dbReference type="PANTHER" id="PTHR30249">
    <property type="entry name" value="PUTATIVE SEROTONIN TRANSPORTER"/>
    <property type="match status" value="1"/>
</dbReference>
<evidence type="ECO:0000256" key="1">
    <source>
        <dbReference type="ARBA" id="ARBA00004141"/>
    </source>
</evidence>
<sequence length="229" mass="24674">MWLILTLVVFFLCRWIATKIHSPLANPLLMSIVILIAILMLLGVPFDTYYADNIYISDLLAPAVVALAFPLYEQLPQIRANWRIIMLACTVGSIMSMMTAGIIAVLMGTNITLIASLMAKSITTPIAMEVSKNLGGEPSIAAIVVVLVGLFGAIMGYPIFKMLNITHPIAKGLTMGSVSHALGTATCAEREPKDAAFSSLALVMCGVITSILAPIFFGIIVWLHHFIVN</sequence>
<dbReference type="GO" id="GO:0016020">
    <property type="term" value="C:membrane"/>
    <property type="evidence" value="ECO:0007669"/>
    <property type="project" value="UniProtKB-SubCell"/>
</dbReference>
<dbReference type="PANTHER" id="PTHR30249:SF0">
    <property type="entry name" value="PLASTIDAL GLYCOLATE_GLYCERATE TRANSLOCATOR 1, CHLOROPLASTIC"/>
    <property type="match status" value="1"/>
</dbReference>
<dbReference type="AlphaFoldDB" id="A0A7X4LMA7"/>
<comment type="caution">
    <text evidence="6">The sequence shown here is derived from an EMBL/GenBank/DDBJ whole genome shotgun (WGS) entry which is preliminary data.</text>
</comment>
<feature type="transmembrane region" description="Helical" evidence="5">
    <location>
        <begin position="53"/>
        <end position="72"/>
    </location>
</feature>
<feature type="transmembrane region" description="Helical" evidence="5">
    <location>
        <begin position="84"/>
        <end position="106"/>
    </location>
</feature>
<reference evidence="6 7" key="1">
    <citation type="submission" date="2019-10" db="EMBL/GenBank/DDBJ databases">
        <title>Vibrio sp. nov. isolated from a shrimp pond.</title>
        <authorList>
            <person name="Gomez-Gil B."/>
            <person name="Enciso-Ibarra J."/>
            <person name="Enciso-Ibarra K."/>
            <person name="Bolan-Mejia C."/>
        </authorList>
    </citation>
    <scope>NUCLEOTIDE SEQUENCE [LARGE SCALE GENOMIC DNA]</scope>
    <source>
        <strain evidence="6 7">CAIM 722</strain>
    </source>
</reference>
<proteinExistence type="predicted"/>
<keyword evidence="2 5" id="KW-0812">Transmembrane</keyword>
<dbReference type="InterPro" id="IPR007300">
    <property type="entry name" value="CidB/LrgB"/>
</dbReference>
<feature type="transmembrane region" description="Helical" evidence="5">
    <location>
        <begin position="140"/>
        <end position="160"/>
    </location>
</feature>
<evidence type="ECO:0000256" key="5">
    <source>
        <dbReference type="SAM" id="Phobius"/>
    </source>
</evidence>